<evidence type="ECO:0000313" key="7">
    <source>
        <dbReference type="EMBL" id="QIN80432.1"/>
    </source>
</evidence>
<feature type="transmembrane region" description="Helical" evidence="6">
    <location>
        <begin position="322"/>
        <end position="341"/>
    </location>
</feature>
<dbReference type="CDD" id="cd06580">
    <property type="entry name" value="TM_PBP1_transp_TpRbsC_like"/>
    <property type="match status" value="1"/>
</dbReference>
<dbReference type="PANTHER" id="PTHR47089:SF1">
    <property type="entry name" value="GUANOSINE ABC TRANSPORTER PERMEASE PROTEIN NUPP"/>
    <property type="match status" value="1"/>
</dbReference>
<keyword evidence="4 6" id="KW-1133">Transmembrane helix</keyword>
<dbReference type="GO" id="GO:0022857">
    <property type="term" value="F:transmembrane transporter activity"/>
    <property type="evidence" value="ECO:0007669"/>
    <property type="project" value="InterPro"/>
</dbReference>
<feature type="transmembrane region" description="Helical" evidence="6">
    <location>
        <begin position="12"/>
        <end position="33"/>
    </location>
</feature>
<proteinExistence type="predicted"/>
<feature type="transmembrane region" description="Helical" evidence="6">
    <location>
        <begin position="240"/>
        <end position="260"/>
    </location>
</feature>
<protein>
    <submittedName>
        <fullName evidence="7">ABC transporter permease</fullName>
    </submittedName>
</protein>
<evidence type="ECO:0000256" key="1">
    <source>
        <dbReference type="ARBA" id="ARBA00004651"/>
    </source>
</evidence>
<keyword evidence="8" id="KW-1185">Reference proteome</keyword>
<evidence type="ECO:0000256" key="2">
    <source>
        <dbReference type="ARBA" id="ARBA00022475"/>
    </source>
</evidence>
<evidence type="ECO:0000256" key="6">
    <source>
        <dbReference type="SAM" id="Phobius"/>
    </source>
</evidence>
<keyword evidence="2" id="KW-1003">Cell membrane</keyword>
<feature type="transmembrane region" description="Helical" evidence="6">
    <location>
        <begin position="192"/>
        <end position="210"/>
    </location>
</feature>
<dbReference type="InterPro" id="IPR001851">
    <property type="entry name" value="ABC_transp_permease"/>
</dbReference>
<dbReference type="EMBL" id="CP045121">
    <property type="protein sequence ID" value="QIN80432.1"/>
    <property type="molecule type" value="Genomic_DNA"/>
</dbReference>
<evidence type="ECO:0000313" key="8">
    <source>
        <dbReference type="Proteomes" id="UP000502706"/>
    </source>
</evidence>
<reference evidence="7 8" key="1">
    <citation type="submission" date="2019-10" db="EMBL/GenBank/DDBJ databases">
        <title>Rubrobacter sp nov SCSIO 52915 isolated from a deep-sea sediment in the South China Sea.</title>
        <authorList>
            <person name="Chen R.W."/>
        </authorList>
    </citation>
    <scope>NUCLEOTIDE SEQUENCE [LARGE SCALE GENOMIC DNA]</scope>
    <source>
        <strain evidence="7 8">SCSIO 52915</strain>
    </source>
</reference>
<dbReference type="GO" id="GO:0005886">
    <property type="term" value="C:plasma membrane"/>
    <property type="evidence" value="ECO:0007669"/>
    <property type="project" value="UniProtKB-SubCell"/>
</dbReference>
<feature type="transmembrane region" description="Helical" evidence="6">
    <location>
        <begin position="66"/>
        <end position="86"/>
    </location>
</feature>
<dbReference type="KEGG" id="rmar:GBA65_20090"/>
<name>A0A6G8Q1S7_9ACTN</name>
<gene>
    <name evidence="7" type="ORF">GBA65_20090</name>
</gene>
<feature type="transmembrane region" description="Helical" evidence="6">
    <location>
        <begin position="106"/>
        <end position="129"/>
    </location>
</feature>
<dbReference type="Proteomes" id="UP000502706">
    <property type="component" value="Chromosome"/>
</dbReference>
<comment type="subcellular location">
    <subcellularLocation>
        <location evidence="1">Cell membrane</location>
        <topology evidence="1">Multi-pass membrane protein</topology>
    </subcellularLocation>
</comment>
<feature type="transmembrane region" description="Helical" evidence="6">
    <location>
        <begin position="292"/>
        <end position="310"/>
    </location>
</feature>
<dbReference type="AlphaFoldDB" id="A0A6G8Q1S7"/>
<evidence type="ECO:0000256" key="4">
    <source>
        <dbReference type="ARBA" id="ARBA00022989"/>
    </source>
</evidence>
<accession>A0A6G8Q1S7</accession>
<evidence type="ECO:0000256" key="5">
    <source>
        <dbReference type="ARBA" id="ARBA00023136"/>
    </source>
</evidence>
<dbReference type="Pfam" id="PF02653">
    <property type="entry name" value="BPD_transp_2"/>
    <property type="match status" value="1"/>
</dbReference>
<evidence type="ECO:0000256" key="3">
    <source>
        <dbReference type="ARBA" id="ARBA00022692"/>
    </source>
</evidence>
<keyword evidence="3 6" id="KW-0812">Transmembrane</keyword>
<sequence>MTRRLLTGAGGALLFPALAILISFAIGAVIILATGNNPIAAYSALISGAFGSPAAIGRTLVNTTPLIFTGLAVAVAFRAGLFNIGGEGQFYIGAVTAAWLGVSLGFLGPVALPVVLAACVVTGFLWGVIPGVLKAYFGAHEVITTIMLNYVAIYLTVYLALNPLSGGGLVPGTGNVAAAARVPVLGFGLGRANLGIVLALVAVVVAYLLLWRTKKGFQLRTVGLSPGAANYAGIPIGRNVVLAIAIGAAFAGLGGGVEVMGVYGKMAVPFVANVGFNGIGVALLGRTHPFGVVFGALVFGALFSGAQEMQFQTDVPLDLSEVLLAVILLFVTATKLVEFILGKRARTLASGTRLERGLG</sequence>
<feature type="transmembrane region" description="Helical" evidence="6">
    <location>
        <begin position="266"/>
        <end position="285"/>
    </location>
</feature>
<dbReference type="PANTHER" id="PTHR47089">
    <property type="entry name" value="ABC TRANSPORTER, PERMEASE PROTEIN"/>
    <property type="match status" value="1"/>
</dbReference>
<keyword evidence="5 6" id="KW-0472">Membrane</keyword>
<organism evidence="7 8">
    <name type="scientific">Rubrobacter marinus</name>
    <dbReference type="NCBI Taxonomy" id="2653852"/>
    <lineage>
        <taxon>Bacteria</taxon>
        <taxon>Bacillati</taxon>
        <taxon>Actinomycetota</taxon>
        <taxon>Rubrobacteria</taxon>
        <taxon>Rubrobacterales</taxon>
        <taxon>Rubrobacteraceae</taxon>
        <taxon>Rubrobacter</taxon>
    </lineage>
</organism>